<gene>
    <name evidence="1" type="ORF">GCM10009741_00750</name>
</gene>
<reference evidence="1 2" key="1">
    <citation type="journal article" date="2019" name="Int. J. Syst. Evol. Microbiol.">
        <title>The Global Catalogue of Microorganisms (GCM) 10K type strain sequencing project: providing services to taxonomists for standard genome sequencing and annotation.</title>
        <authorList>
            <consortium name="The Broad Institute Genomics Platform"/>
            <consortium name="The Broad Institute Genome Sequencing Center for Infectious Disease"/>
            <person name="Wu L."/>
            <person name="Ma J."/>
        </authorList>
    </citation>
    <scope>NUCLEOTIDE SEQUENCE [LARGE SCALE GENOMIC DNA]</scope>
    <source>
        <strain evidence="1 2">JCM 14303</strain>
    </source>
</reference>
<evidence type="ECO:0000313" key="1">
    <source>
        <dbReference type="EMBL" id="GAA1507948.1"/>
    </source>
</evidence>
<protein>
    <submittedName>
        <fullName evidence="1">Uncharacterized protein</fullName>
    </submittedName>
</protein>
<keyword evidence="2" id="KW-1185">Reference proteome</keyword>
<organism evidence="1 2">
    <name type="scientific">Kribbella lupini</name>
    <dbReference type="NCBI Taxonomy" id="291602"/>
    <lineage>
        <taxon>Bacteria</taxon>
        <taxon>Bacillati</taxon>
        <taxon>Actinomycetota</taxon>
        <taxon>Actinomycetes</taxon>
        <taxon>Propionibacteriales</taxon>
        <taxon>Kribbellaceae</taxon>
        <taxon>Kribbella</taxon>
    </lineage>
</organism>
<dbReference type="EMBL" id="BAAANC010000001">
    <property type="protein sequence ID" value="GAA1507948.1"/>
    <property type="molecule type" value="Genomic_DNA"/>
</dbReference>
<accession>A0ABN1ZZ79</accession>
<sequence length="206" mass="23043">MAAITDQARGSSVMRTAAELKSKWLGEIPLVLERTGMWVRSGEEAETLFRRLVEDLCFLDERDPAPMLDDDRLRYGSQGVLGGFRRLFGRDGRYVAEVASVYAEYLHRLGYLEVELVDWQLLAQAARAGLRELGREEVEAAYGRPSLLIDSRIGCYVSADGWLYVDYVGEPAEQLRLVRSVRVSAESFDGGVFLTPYGKWLVGGGL</sequence>
<dbReference type="Proteomes" id="UP001500363">
    <property type="component" value="Unassembled WGS sequence"/>
</dbReference>
<comment type="caution">
    <text evidence="1">The sequence shown here is derived from an EMBL/GenBank/DDBJ whole genome shotgun (WGS) entry which is preliminary data.</text>
</comment>
<proteinExistence type="predicted"/>
<name>A0ABN1ZZ79_9ACTN</name>
<evidence type="ECO:0000313" key="2">
    <source>
        <dbReference type="Proteomes" id="UP001500363"/>
    </source>
</evidence>